<organism evidence="1">
    <name type="scientific">marine metagenome</name>
    <dbReference type="NCBI Taxonomy" id="408172"/>
    <lineage>
        <taxon>unclassified sequences</taxon>
        <taxon>metagenomes</taxon>
        <taxon>ecological metagenomes</taxon>
    </lineage>
</organism>
<proteinExistence type="predicted"/>
<accession>A0A382TDQ8</accession>
<name>A0A382TDQ8_9ZZZZ</name>
<evidence type="ECO:0000313" key="1">
    <source>
        <dbReference type="EMBL" id="SVD19478.1"/>
    </source>
</evidence>
<protein>
    <submittedName>
        <fullName evidence="1">Uncharacterized protein</fullName>
    </submittedName>
</protein>
<reference evidence="1" key="1">
    <citation type="submission" date="2018-05" db="EMBL/GenBank/DDBJ databases">
        <authorList>
            <person name="Lanie J.A."/>
            <person name="Ng W.-L."/>
            <person name="Kazmierczak K.M."/>
            <person name="Andrzejewski T.M."/>
            <person name="Davidsen T.M."/>
            <person name="Wayne K.J."/>
            <person name="Tettelin H."/>
            <person name="Glass J.I."/>
            <person name="Rusch D."/>
            <person name="Podicherti R."/>
            <person name="Tsui H.-C.T."/>
            <person name="Winkler M.E."/>
        </authorList>
    </citation>
    <scope>NUCLEOTIDE SEQUENCE</scope>
</reference>
<feature type="non-terminal residue" evidence="1">
    <location>
        <position position="1"/>
    </location>
</feature>
<dbReference type="EMBL" id="UINC01135375">
    <property type="protein sequence ID" value="SVD19478.1"/>
    <property type="molecule type" value="Genomic_DNA"/>
</dbReference>
<dbReference type="AlphaFoldDB" id="A0A382TDQ8"/>
<sequence length="31" mass="3481">SEDTESIKLGVVFSRARAFTLKKIAIILFIN</sequence>
<gene>
    <name evidence="1" type="ORF">METZ01_LOCUS372332</name>
</gene>